<dbReference type="OrthoDB" id="9805537at2"/>
<keyword evidence="8" id="KW-0411">Iron-sulfur</keyword>
<evidence type="ECO:0000256" key="6">
    <source>
        <dbReference type="ARBA" id="ARBA00022723"/>
    </source>
</evidence>
<dbReference type="EC" id="4.3.1.17" evidence="3"/>
<keyword evidence="9" id="KW-0456">Lyase</keyword>
<dbReference type="GO" id="GO:0006094">
    <property type="term" value="P:gluconeogenesis"/>
    <property type="evidence" value="ECO:0007669"/>
    <property type="project" value="UniProtKB-KW"/>
</dbReference>
<evidence type="ECO:0000256" key="7">
    <source>
        <dbReference type="ARBA" id="ARBA00023004"/>
    </source>
</evidence>
<dbReference type="FunFam" id="3.30.1330.90:FF:000001">
    <property type="entry name" value="L-serine ammonia-lyase 1"/>
    <property type="match status" value="1"/>
</dbReference>
<evidence type="ECO:0000256" key="3">
    <source>
        <dbReference type="ARBA" id="ARBA00012093"/>
    </source>
</evidence>
<dbReference type="EMBL" id="AAOE01000022">
    <property type="protein sequence ID" value="EAR08361.1"/>
    <property type="molecule type" value="Genomic_DNA"/>
</dbReference>
<dbReference type="PANTHER" id="PTHR30182">
    <property type="entry name" value="L-SERINE DEHYDRATASE"/>
    <property type="match status" value="1"/>
</dbReference>
<reference evidence="12 13" key="1">
    <citation type="submission" date="2006-02" db="EMBL/GenBank/DDBJ databases">
        <authorList>
            <person name="Pinhassi J."/>
            <person name="Pedros-Alio C."/>
            <person name="Ferriera S."/>
            <person name="Johnson J."/>
            <person name="Kravitz S."/>
            <person name="Halpern A."/>
            <person name="Remington K."/>
            <person name="Beeson K."/>
            <person name="Tran B."/>
            <person name="Rogers Y.-H."/>
            <person name="Friedman R."/>
            <person name="Venter J.C."/>
        </authorList>
    </citation>
    <scope>NUCLEOTIDE SEQUENCE [LARGE SCALE GENOMIC DNA]</scope>
    <source>
        <strain evidence="12 13">MED297</strain>
    </source>
</reference>
<dbReference type="Gene3D" id="3.30.1330.90">
    <property type="entry name" value="D-3-phosphoglycerate dehydrogenase, domain 3"/>
    <property type="match status" value="1"/>
</dbReference>
<comment type="cofactor">
    <cofactor evidence="1">
        <name>[4Fe-4S] cluster</name>
        <dbReference type="ChEBI" id="CHEBI:49883"/>
    </cofactor>
</comment>
<evidence type="ECO:0000256" key="2">
    <source>
        <dbReference type="ARBA" id="ARBA00008636"/>
    </source>
</evidence>
<comment type="catalytic activity">
    <reaction evidence="10">
        <text>L-serine = pyruvate + NH4(+)</text>
        <dbReference type="Rhea" id="RHEA:19169"/>
        <dbReference type="ChEBI" id="CHEBI:15361"/>
        <dbReference type="ChEBI" id="CHEBI:28938"/>
        <dbReference type="ChEBI" id="CHEBI:33384"/>
        <dbReference type="EC" id="4.3.1.17"/>
    </reaction>
</comment>
<dbReference type="GO" id="GO:0009063">
    <property type="term" value="P:amino acid catabolic process"/>
    <property type="evidence" value="ECO:0007669"/>
    <property type="project" value="UniProtKB-ARBA"/>
</dbReference>
<protein>
    <recommendedName>
        <fullName evidence="3">L-serine ammonia-lyase</fullName>
        <ecNumber evidence="3">4.3.1.17</ecNumber>
    </recommendedName>
</protein>
<dbReference type="InterPro" id="IPR051318">
    <property type="entry name" value="Fe-S_L-Ser"/>
</dbReference>
<dbReference type="GO" id="GO:0046872">
    <property type="term" value="F:metal ion binding"/>
    <property type="evidence" value="ECO:0007669"/>
    <property type="project" value="UniProtKB-KW"/>
</dbReference>
<evidence type="ECO:0000256" key="5">
    <source>
        <dbReference type="ARBA" id="ARBA00022485"/>
    </source>
</evidence>
<keyword evidence="6" id="KW-0479">Metal-binding</keyword>
<comment type="caution">
    <text evidence="12">The sequence shown here is derived from an EMBL/GenBank/DDBJ whole genome shotgun (WGS) entry which is preliminary data.</text>
</comment>
<keyword evidence="5" id="KW-0004">4Fe-4S</keyword>
<dbReference type="Pfam" id="PF03315">
    <property type="entry name" value="SDH_beta"/>
    <property type="match status" value="1"/>
</dbReference>
<evidence type="ECO:0000256" key="1">
    <source>
        <dbReference type="ARBA" id="ARBA00001966"/>
    </source>
</evidence>
<sequence>MDPFSVLELFKVGIGPSSSHTLGPMRAANRFAAHLSERQMLTAVRHLRVNLYGSLALTGVGHATDKAVVLGLAGLDAATVDPDEAEQLFQSIRSGEPLVVNAEQPIPFPLNESVRFLGEVFLPEHPNGMRFSALDEHGVELHAETWYSVGGGAIANELAKNAAERDL</sequence>
<accession>A4BHV6</accession>
<evidence type="ECO:0000313" key="13">
    <source>
        <dbReference type="Proteomes" id="UP000005953"/>
    </source>
</evidence>
<dbReference type="AlphaFoldDB" id="A4BHV6"/>
<dbReference type="HOGENOM" id="CLU_083771_1_1_6"/>
<evidence type="ECO:0000313" key="12">
    <source>
        <dbReference type="EMBL" id="EAR08361.1"/>
    </source>
</evidence>
<name>A4BHV6_9GAMM</name>
<dbReference type="InterPro" id="IPR005131">
    <property type="entry name" value="Ser_deHydtase_bsu"/>
</dbReference>
<evidence type="ECO:0000256" key="4">
    <source>
        <dbReference type="ARBA" id="ARBA00022432"/>
    </source>
</evidence>
<evidence type="ECO:0000256" key="9">
    <source>
        <dbReference type="ARBA" id="ARBA00023239"/>
    </source>
</evidence>
<keyword evidence="4" id="KW-0312">Gluconeogenesis</keyword>
<dbReference type="SUPFAM" id="SSF143548">
    <property type="entry name" value="Serine metabolism enzymes domain"/>
    <property type="match status" value="1"/>
</dbReference>
<dbReference type="GO" id="GO:0003941">
    <property type="term" value="F:L-serine ammonia-lyase activity"/>
    <property type="evidence" value="ECO:0007669"/>
    <property type="project" value="UniProtKB-EC"/>
</dbReference>
<evidence type="ECO:0000259" key="11">
    <source>
        <dbReference type="Pfam" id="PF03315"/>
    </source>
</evidence>
<dbReference type="InterPro" id="IPR029009">
    <property type="entry name" value="ASB_dom_sf"/>
</dbReference>
<evidence type="ECO:0000256" key="10">
    <source>
        <dbReference type="ARBA" id="ARBA00049406"/>
    </source>
</evidence>
<dbReference type="STRING" id="314283.MED297_09481"/>
<dbReference type="Proteomes" id="UP000005953">
    <property type="component" value="Unassembled WGS sequence"/>
</dbReference>
<evidence type="ECO:0000256" key="8">
    <source>
        <dbReference type="ARBA" id="ARBA00023014"/>
    </source>
</evidence>
<feature type="domain" description="Serine dehydratase beta chain" evidence="11">
    <location>
        <begin position="5"/>
        <end position="157"/>
    </location>
</feature>
<proteinExistence type="inferred from homology"/>
<keyword evidence="7" id="KW-0408">Iron</keyword>
<comment type="similarity">
    <text evidence="2">Belongs to the iron-sulfur dependent L-serine dehydratase family.</text>
</comment>
<gene>
    <name evidence="12" type="ORF">MED297_09481</name>
</gene>
<dbReference type="PANTHER" id="PTHR30182:SF1">
    <property type="entry name" value="L-SERINE DEHYDRATASE 1"/>
    <property type="match status" value="1"/>
</dbReference>
<dbReference type="RefSeq" id="WP_008046187.1">
    <property type="nucleotide sequence ID" value="NZ_CH724152.1"/>
</dbReference>
<organism evidence="12 13">
    <name type="scientific">Reinekea blandensis MED297</name>
    <dbReference type="NCBI Taxonomy" id="314283"/>
    <lineage>
        <taxon>Bacteria</taxon>
        <taxon>Pseudomonadati</taxon>
        <taxon>Pseudomonadota</taxon>
        <taxon>Gammaproteobacteria</taxon>
        <taxon>Oceanospirillales</taxon>
        <taxon>Saccharospirillaceae</taxon>
        <taxon>Reinekea</taxon>
    </lineage>
</organism>
<dbReference type="GO" id="GO:0051539">
    <property type="term" value="F:4 iron, 4 sulfur cluster binding"/>
    <property type="evidence" value="ECO:0007669"/>
    <property type="project" value="UniProtKB-KW"/>
</dbReference>
<keyword evidence="13" id="KW-1185">Reference proteome</keyword>